<evidence type="ECO:0000256" key="1">
    <source>
        <dbReference type="SAM" id="MobiDB-lite"/>
    </source>
</evidence>
<evidence type="ECO:0000313" key="3">
    <source>
        <dbReference type="Proteomes" id="UP000007110"/>
    </source>
</evidence>
<dbReference type="OrthoDB" id="6162169at2759"/>
<sequence length="184" mass="20328">MAEPVNEGPPEDGFQSPQDLCERLESVELNEDETESLLQEALALNQRLKAELQRRENNDPQDDDNVNGSRGAPGQDISSPDKHLKNSSARHRRPGQKSNPLPPISPSKGHAKGSGYHRKGGPLRSKGQPPAPHATVGRIVNSAGSVESSQRRSKSAKKEVEGRPTRSAEQRKKKPEWDERFSYQ</sequence>
<protein>
    <submittedName>
        <fullName evidence="2">Uncharacterized protein</fullName>
    </submittedName>
</protein>
<feature type="compositionally biased region" description="Basic residues" evidence="1">
    <location>
        <begin position="109"/>
        <end position="121"/>
    </location>
</feature>
<reference evidence="2" key="2">
    <citation type="submission" date="2021-01" db="UniProtKB">
        <authorList>
            <consortium name="EnsemblMetazoa"/>
        </authorList>
    </citation>
    <scope>IDENTIFICATION</scope>
</reference>
<dbReference type="AlphaFoldDB" id="A0A7M7GRM1"/>
<feature type="compositionally biased region" description="Basic and acidic residues" evidence="1">
    <location>
        <begin position="49"/>
        <end position="58"/>
    </location>
</feature>
<dbReference type="KEGG" id="spu:100890232"/>
<feature type="compositionally biased region" description="Basic and acidic residues" evidence="1">
    <location>
        <begin position="156"/>
        <end position="184"/>
    </location>
</feature>
<dbReference type="OMA" id="KQRPEWN"/>
<name>A0A7M7GRM1_STRPU</name>
<reference evidence="3" key="1">
    <citation type="submission" date="2015-02" db="EMBL/GenBank/DDBJ databases">
        <title>Genome sequencing for Strongylocentrotus purpuratus.</title>
        <authorList>
            <person name="Murali S."/>
            <person name="Liu Y."/>
            <person name="Vee V."/>
            <person name="English A."/>
            <person name="Wang M."/>
            <person name="Skinner E."/>
            <person name="Han Y."/>
            <person name="Muzny D.M."/>
            <person name="Worley K.C."/>
            <person name="Gibbs R.A."/>
        </authorList>
    </citation>
    <scope>NUCLEOTIDE SEQUENCE</scope>
</reference>
<accession>A0A7M7GRM1</accession>
<feature type="region of interest" description="Disordered" evidence="1">
    <location>
        <begin position="49"/>
        <end position="184"/>
    </location>
</feature>
<evidence type="ECO:0000313" key="2">
    <source>
        <dbReference type="EnsemblMetazoa" id="XP_003731447"/>
    </source>
</evidence>
<keyword evidence="3" id="KW-1185">Reference proteome</keyword>
<organism evidence="2 3">
    <name type="scientific">Strongylocentrotus purpuratus</name>
    <name type="common">Purple sea urchin</name>
    <dbReference type="NCBI Taxonomy" id="7668"/>
    <lineage>
        <taxon>Eukaryota</taxon>
        <taxon>Metazoa</taxon>
        <taxon>Echinodermata</taxon>
        <taxon>Eleutherozoa</taxon>
        <taxon>Echinozoa</taxon>
        <taxon>Echinoidea</taxon>
        <taxon>Euechinoidea</taxon>
        <taxon>Echinacea</taxon>
        <taxon>Camarodonta</taxon>
        <taxon>Echinidea</taxon>
        <taxon>Strongylocentrotidae</taxon>
        <taxon>Strongylocentrotus</taxon>
    </lineage>
</organism>
<proteinExistence type="predicted"/>
<dbReference type="Proteomes" id="UP000007110">
    <property type="component" value="Unassembled WGS sequence"/>
</dbReference>
<dbReference type="GeneID" id="100890232"/>
<dbReference type="InParanoid" id="A0A7M7GRM1"/>
<dbReference type="RefSeq" id="XP_003731447.1">
    <property type="nucleotide sequence ID" value="XM_003731399.3"/>
</dbReference>
<dbReference type="EnsemblMetazoa" id="XM_003731399">
    <property type="protein sequence ID" value="XP_003731447"/>
    <property type="gene ID" value="LOC100890232"/>
</dbReference>